<dbReference type="EMBL" id="FNOJ01000002">
    <property type="protein sequence ID" value="SDW15665.1"/>
    <property type="molecule type" value="Genomic_DNA"/>
</dbReference>
<keyword evidence="2" id="KW-1185">Reference proteome</keyword>
<gene>
    <name evidence="1" type="ORF">SAMN04489725_102209</name>
</gene>
<proteinExistence type="predicted"/>
<sequence>MTARVEWLPLGHVTHGYRRVFVVYENGILRHVINFAHMPYESVFRVKQLATTERVDDPSLWWGLSVIAKLVSDGTLISSENPETADDGYLQIRPQVPSYDELLPLSVYRGAVEKNALCLPLDRTSQCEQEGIYGGHPTHQ</sequence>
<dbReference type="AlphaFoldDB" id="A0A1H2R8N2"/>
<protein>
    <submittedName>
        <fullName evidence="1">Uncharacterized protein</fullName>
    </submittedName>
</protein>
<dbReference type="Proteomes" id="UP000182589">
    <property type="component" value="Unassembled WGS sequence"/>
</dbReference>
<name>A0A1H2R8N2_9BACL</name>
<evidence type="ECO:0000313" key="2">
    <source>
        <dbReference type="Proteomes" id="UP000182589"/>
    </source>
</evidence>
<dbReference type="STRING" id="89784.SAMN04489725_102209"/>
<reference evidence="2" key="1">
    <citation type="submission" date="2016-10" db="EMBL/GenBank/DDBJ databases">
        <authorList>
            <person name="Varghese N."/>
        </authorList>
    </citation>
    <scope>NUCLEOTIDE SEQUENCE [LARGE SCALE GENOMIC DNA]</scope>
    <source>
        <strain evidence="2">DSM 12489</strain>
    </source>
</reference>
<organism evidence="1 2">
    <name type="scientific">Alicyclobacillus hesperidum</name>
    <dbReference type="NCBI Taxonomy" id="89784"/>
    <lineage>
        <taxon>Bacteria</taxon>
        <taxon>Bacillati</taxon>
        <taxon>Bacillota</taxon>
        <taxon>Bacilli</taxon>
        <taxon>Bacillales</taxon>
        <taxon>Alicyclobacillaceae</taxon>
        <taxon>Alicyclobacillus</taxon>
    </lineage>
</organism>
<evidence type="ECO:0000313" key="1">
    <source>
        <dbReference type="EMBL" id="SDW15665.1"/>
    </source>
</evidence>
<accession>A0A1H2R8N2</accession>